<dbReference type="Proteomes" id="UP001234913">
    <property type="component" value="Chromosome"/>
</dbReference>
<organism evidence="1 2">
    <name type="scientific">Staphylococcus hyicus</name>
    <dbReference type="NCBI Taxonomy" id="1284"/>
    <lineage>
        <taxon>Bacteria</taxon>
        <taxon>Bacillati</taxon>
        <taxon>Bacillota</taxon>
        <taxon>Bacilli</taxon>
        <taxon>Bacillales</taxon>
        <taxon>Staphylococcaceae</taxon>
        <taxon>Staphylococcus</taxon>
    </lineage>
</organism>
<evidence type="ECO:0000313" key="1">
    <source>
        <dbReference type="EMBL" id="XKR68311.1"/>
    </source>
</evidence>
<dbReference type="EMBL" id="CP171742">
    <property type="protein sequence ID" value="XKR68311.1"/>
    <property type="molecule type" value="Genomic_DNA"/>
</dbReference>
<reference evidence="1" key="1">
    <citation type="submission" date="2024-09" db="EMBL/GenBank/DDBJ databases">
        <authorList>
            <person name="Gagne-Thivierge C."/>
        </authorList>
    </citation>
    <scope>NUCLEOTIDE SEQUENCE</scope>
    <source>
        <strain evidence="1">SC310</strain>
    </source>
</reference>
<name>A0ACD5FJC5_STAHY</name>
<proteinExistence type="predicted"/>
<accession>A0ACD5FJC5</accession>
<keyword evidence="2" id="KW-1185">Reference proteome</keyword>
<gene>
    <name evidence="1" type="ORF">QUC96_007435</name>
</gene>
<protein>
    <submittedName>
        <fullName evidence="1">Coagulase domain-containing protein</fullName>
    </submittedName>
</protein>
<sequence length="534" mass="61261">MKKKLLVLSASAILASNFILDNNASAVVSKNDIKSDSWNVEGIIYPEITLERYLDSLDRLTNSLTVGHFSGYDQPEYQDAYQQYQKRFLAEIGAIVQFVIEDDRTYKYIRKYDNDNIQNKIGLTHQRYDKVYRNLERNKKIFEAEVRKIESENKDLQRFDEHEQKKANLEVNELENKVLMVAKAFSNHAEVRDDLYNKLDMVMAYQVEEVGEKKYYTPQNIPTNHRMLRELKEDLETIIDEFFNATQLKRPLNIEPLSSKNEKDETVFNKLREDAKKASLDPKLVDPEVEKRAKRAEERLAKLTKNSKEAQELAAKTKSAIKILKAEKGQTEFSYKQLSQKAKNKLSIKYPDTNIQLPTYTESITQSPQPALKQQTREETFTLESAPRLNQSKPLNGLNGESHFVTMDESSNASTQFGSNGHVFEYSFDSTPKTTNVTKQNVKQENYNSVNNLAGMSGESQHVDFTQDSHPTTTYGGYGNAFDFTEDTAPKQPETITESHEIVFDEYTDVTVSGYTKGESIEDTNVPTQTNQKN</sequence>
<evidence type="ECO:0000313" key="2">
    <source>
        <dbReference type="Proteomes" id="UP001234913"/>
    </source>
</evidence>